<dbReference type="AlphaFoldDB" id="A0A366IAY7"/>
<dbReference type="PANTHER" id="PTHR34203">
    <property type="entry name" value="METHYLTRANSFERASE, FKBM FAMILY PROTEIN"/>
    <property type="match status" value="1"/>
</dbReference>
<sequence>MHWKLRVIKHWMNNSNEVTLRELLRVIIDFSYKTKSKRRLERINVMDECLEIILKNYREPLYIPKGLDLDLFYLIMEETFNKDHWHYYQIPQTRVEEDDVVLDCGAAEGLFTYTVAKHCKKVYAIEPVPDFVRCLRKSFANRKNIEIIPGAISDQLGVMYLDEDTISSYITDEFTNIKVDTWSIDDLFYKNSKSVDYIKADLEGQELKMLKGAKETIRKYKPKMAITTYHNIEDAEQIYNYIKSIDNNYNIKLKGIQARMGSYTMLHAWPEKQ</sequence>
<dbReference type="RefSeq" id="WP_146953614.1">
    <property type="nucleotide sequence ID" value="NZ_QNRX01000007.1"/>
</dbReference>
<dbReference type="Proteomes" id="UP000253490">
    <property type="component" value="Unassembled WGS sequence"/>
</dbReference>
<evidence type="ECO:0000313" key="2">
    <source>
        <dbReference type="EMBL" id="RBP65343.1"/>
    </source>
</evidence>
<organism evidence="2 3">
    <name type="scientific">Alkalibaculum bacchi</name>
    <dbReference type="NCBI Taxonomy" id="645887"/>
    <lineage>
        <taxon>Bacteria</taxon>
        <taxon>Bacillati</taxon>
        <taxon>Bacillota</taxon>
        <taxon>Clostridia</taxon>
        <taxon>Eubacteriales</taxon>
        <taxon>Eubacteriaceae</taxon>
        <taxon>Alkalibaculum</taxon>
    </lineage>
</organism>
<keyword evidence="2" id="KW-0808">Transferase</keyword>
<dbReference type="PANTHER" id="PTHR34203:SF15">
    <property type="entry name" value="SLL1173 PROTEIN"/>
    <property type="match status" value="1"/>
</dbReference>
<dbReference type="NCBIfam" id="TIGR01444">
    <property type="entry name" value="fkbM_fam"/>
    <property type="match status" value="1"/>
</dbReference>
<dbReference type="OrthoDB" id="5329963at2"/>
<dbReference type="CDD" id="cd02440">
    <property type="entry name" value="AdoMet_MTases"/>
    <property type="match status" value="1"/>
</dbReference>
<dbReference type="Gene3D" id="3.40.50.150">
    <property type="entry name" value="Vaccinia Virus protein VP39"/>
    <property type="match status" value="1"/>
</dbReference>
<dbReference type="GO" id="GO:0032259">
    <property type="term" value="P:methylation"/>
    <property type="evidence" value="ECO:0007669"/>
    <property type="project" value="UniProtKB-KW"/>
</dbReference>
<dbReference type="Pfam" id="PF05050">
    <property type="entry name" value="Methyltransf_21"/>
    <property type="match status" value="1"/>
</dbReference>
<gene>
    <name evidence="2" type="ORF">DES36_10782</name>
</gene>
<feature type="domain" description="Methyltransferase FkbM" evidence="1">
    <location>
        <begin position="103"/>
        <end position="243"/>
    </location>
</feature>
<keyword evidence="3" id="KW-1185">Reference proteome</keyword>
<dbReference type="GO" id="GO:0008168">
    <property type="term" value="F:methyltransferase activity"/>
    <property type="evidence" value="ECO:0007669"/>
    <property type="project" value="UniProtKB-KW"/>
</dbReference>
<name>A0A366IAY7_9FIRM</name>
<dbReference type="InterPro" id="IPR029063">
    <property type="entry name" value="SAM-dependent_MTases_sf"/>
</dbReference>
<evidence type="ECO:0000259" key="1">
    <source>
        <dbReference type="Pfam" id="PF05050"/>
    </source>
</evidence>
<evidence type="ECO:0000313" key="3">
    <source>
        <dbReference type="Proteomes" id="UP000253490"/>
    </source>
</evidence>
<dbReference type="SUPFAM" id="SSF53335">
    <property type="entry name" value="S-adenosyl-L-methionine-dependent methyltransferases"/>
    <property type="match status" value="1"/>
</dbReference>
<protein>
    <submittedName>
        <fullName evidence="2">FkbM family methyltransferase</fullName>
    </submittedName>
</protein>
<dbReference type="EMBL" id="QNRX01000007">
    <property type="protein sequence ID" value="RBP65343.1"/>
    <property type="molecule type" value="Genomic_DNA"/>
</dbReference>
<reference evidence="2 3" key="1">
    <citation type="submission" date="2018-06" db="EMBL/GenBank/DDBJ databases">
        <title>Genomic Encyclopedia of Type Strains, Phase IV (KMG-IV): sequencing the most valuable type-strain genomes for metagenomic binning, comparative biology and taxonomic classification.</title>
        <authorList>
            <person name="Goeker M."/>
        </authorList>
    </citation>
    <scope>NUCLEOTIDE SEQUENCE [LARGE SCALE GENOMIC DNA]</scope>
    <source>
        <strain evidence="2 3">DSM 22112</strain>
    </source>
</reference>
<accession>A0A366IAY7</accession>
<proteinExistence type="predicted"/>
<dbReference type="InterPro" id="IPR052514">
    <property type="entry name" value="SAM-dependent_MTase"/>
</dbReference>
<dbReference type="InterPro" id="IPR006342">
    <property type="entry name" value="FkbM_mtfrase"/>
</dbReference>
<comment type="caution">
    <text evidence="2">The sequence shown here is derived from an EMBL/GenBank/DDBJ whole genome shotgun (WGS) entry which is preliminary data.</text>
</comment>
<keyword evidence="2" id="KW-0489">Methyltransferase</keyword>